<evidence type="ECO:0008006" key="4">
    <source>
        <dbReference type="Google" id="ProtNLM"/>
    </source>
</evidence>
<proteinExistence type="predicted"/>
<evidence type="ECO:0000313" key="3">
    <source>
        <dbReference type="Proteomes" id="UP000826146"/>
    </source>
</evidence>
<name>A0ABN6I4D0_9HELI</name>
<dbReference type="RefSeq" id="WP_221271953.1">
    <property type="nucleotide sequence ID" value="NZ_AP024819.1"/>
</dbReference>
<dbReference type="Proteomes" id="UP000826146">
    <property type="component" value="Chromosome"/>
</dbReference>
<evidence type="ECO:0000313" key="2">
    <source>
        <dbReference type="EMBL" id="BCZ18396.1"/>
    </source>
</evidence>
<gene>
    <name evidence="2" type="ORF">NHP190012_00380</name>
</gene>
<sequence>MLFFSFGCGAPGWVQNCPTKAYTEQSNLLACASAPIVGGDVDYATNLAGTKARDEMASWVLAEQRQAPKQAVRVELVGAHLESKWVDASKVYVLFSVDLQAAKKAKIAPIPTHTKEPETKESQENTQSLGVSKPPEKTEELSAPKVGAPKANLQTPTPEVNASKKNKAKGVKPGTDESKAKEPKGKGQQKPLQVEKKGNNQNGTE</sequence>
<feature type="compositionally biased region" description="Basic and acidic residues" evidence="1">
    <location>
        <begin position="113"/>
        <end position="123"/>
    </location>
</feature>
<reference evidence="2 3" key="1">
    <citation type="submission" date="2021-07" db="EMBL/GenBank/DDBJ databases">
        <title>Novel Helicobacter sp. Isolated from a cat.</title>
        <authorList>
            <person name="Rimbara E."/>
            <person name="Suzuki M."/>
        </authorList>
    </citation>
    <scope>NUCLEOTIDE SEQUENCE [LARGE SCALE GENOMIC DNA]</scope>
    <source>
        <strain evidence="3">NHP19-012</strain>
    </source>
</reference>
<organism evidence="2 3">
    <name type="scientific">Helicobacter gastrofelis</name>
    <dbReference type="NCBI Taxonomy" id="2849642"/>
    <lineage>
        <taxon>Bacteria</taxon>
        <taxon>Pseudomonadati</taxon>
        <taxon>Campylobacterota</taxon>
        <taxon>Epsilonproteobacteria</taxon>
        <taxon>Campylobacterales</taxon>
        <taxon>Helicobacteraceae</taxon>
        <taxon>Helicobacter</taxon>
    </lineage>
</organism>
<feature type="compositionally biased region" description="Basic and acidic residues" evidence="1">
    <location>
        <begin position="174"/>
        <end position="185"/>
    </location>
</feature>
<feature type="region of interest" description="Disordered" evidence="1">
    <location>
        <begin position="108"/>
        <end position="205"/>
    </location>
</feature>
<dbReference type="EMBL" id="AP024819">
    <property type="protein sequence ID" value="BCZ18396.1"/>
    <property type="molecule type" value="Genomic_DNA"/>
</dbReference>
<keyword evidence="3" id="KW-1185">Reference proteome</keyword>
<evidence type="ECO:0000256" key="1">
    <source>
        <dbReference type="SAM" id="MobiDB-lite"/>
    </source>
</evidence>
<protein>
    <recommendedName>
        <fullName evidence="4">Lipoprotein</fullName>
    </recommendedName>
</protein>
<accession>A0ABN6I4D0</accession>